<dbReference type="Gene3D" id="3.90.550.10">
    <property type="entry name" value="Spore Coat Polysaccharide Biosynthesis Protein SpsA, Chain A"/>
    <property type="match status" value="2"/>
</dbReference>
<evidence type="ECO:0000313" key="7">
    <source>
        <dbReference type="Proteomes" id="UP000199470"/>
    </source>
</evidence>
<gene>
    <name evidence="6" type="ORF">SAMN02982985_03387</name>
</gene>
<dbReference type="PANTHER" id="PTHR43584">
    <property type="entry name" value="NUCLEOTIDYL TRANSFERASE"/>
    <property type="match status" value="1"/>
</dbReference>
<dbReference type="GO" id="GO:0016779">
    <property type="term" value="F:nucleotidyltransferase activity"/>
    <property type="evidence" value="ECO:0007669"/>
    <property type="project" value="UniProtKB-KW"/>
</dbReference>
<evidence type="ECO:0000256" key="1">
    <source>
        <dbReference type="ARBA" id="ARBA00022679"/>
    </source>
</evidence>
<dbReference type="AlphaFoldDB" id="A0A1I4PFE9"/>
<evidence type="ECO:0000256" key="2">
    <source>
        <dbReference type="ARBA" id="ARBA00022695"/>
    </source>
</evidence>
<sequence>MRAMQIIVPMSGFGERFRRAGHRLPKPLIEVDGKPIIAHVVGMFDADCEFVFVCNQEHLAEPAYRMADTLRGLCPTARIVAIAPHGLGPVHAVLQALRQEPQLIDPARPVLVNYCDFCCYWDWRHFRRFVASSGCDGAIPAYRGFHPHTLGSTNYAYLRETGGWVEAIQEKQPYTDNRMEEYASSGSYYFASGRLLEEALRGAVEQQLTVGGEYYVSLAYRPLLQAGRRIAVYPLQHFMQWGTPQDLAEYQGWSAAFARLARPAAAPAPAPAGALLLPMAGMGQRFADQGYALTKPLIEVSGRPMVEQAVHDLPAALRHCFVLRADMPGHDETAAELERAHPGALVVTVAAVTEGQACTALLGAEALARPSACAEQGGGAAAGARRRANPAGPAGAATAAGPLTVGACDFGMLYDAAALQALLDDSAVDLIVWGVRGNANAIRRPQMFGWIDAERGRIRRVSVKAPLAAPASDPIVLGAFTFRRADDLRRLVELLLARDGRVNGEFYLDSCVNDAIALGLDCRLFEVDHYLSWGTPDDLRTFEYWQSCFHKWHGHPYTLEADGRVPPDKVEQLALRYRATVPAGPGRHRPAPGRAPTPLTEPT</sequence>
<evidence type="ECO:0000256" key="4">
    <source>
        <dbReference type="SAM" id="MobiDB-lite"/>
    </source>
</evidence>
<keyword evidence="1 6" id="KW-0808">Transferase</keyword>
<dbReference type="EMBL" id="FOTW01000016">
    <property type="protein sequence ID" value="SFM26512.1"/>
    <property type="molecule type" value="Genomic_DNA"/>
</dbReference>
<dbReference type="Proteomes" id="UP000199470">
    <property type="component" value="Unassembled WGS sequence"/>
</dbReference>
<accession>A0A1I4PFE9</accession>
<feature type="domain" description="MobA-like NTP transferase" evidence="5">
    <location>
        <begin position="12"/>
        <end position="152"/>
    </location>
</feature>
<name>A0A1I4PFE9_9BURK</name>
<evidence type="ECO:0000259" key="5">
    <source>
        <dbReference type="Pfam" id="PF12804"/>
    </source>
</evidence>
<feature type="region of interest" description="Disordered" evidence="4">
    <location>
        <begin position="581"/>
        <end position="603"/>
    </location>
</feature>
<keyword evidence="2" id="KW-0548">Nucleotidyltransferase</keyword>
<keyword evidence="3" id="KW-0460">Magnesium</keyword>
<dbReference type="Pfam" id="PF12804">
    <property type="entry name" value="NTP_transf_3"/>
    <property type="match status" value="1"/>
</dbReference>
<dbReference type="InterPro" id="IPR029044">
    <property type="entry name" value="Nucleotide-diphossugar_trans"/>
</dbReference>
<reference evidence="6 7" key="1">
    <citation type="submission" date="2016-10" db="EMBL/GenBank/DDBJ databases">
        <authorList>
            <person name="de Groot N.N."/>
        </authorList>
    </citation>
    <scope>NUCLEOTIDE SEQUENCE [LARGE SCALE GENOMIC DNA]</scope>
    <source>
        <strain evidence="6 7">ATCC 43154</strain>
    </source>
</reference>
<keyword evidence="7" id="KW-1185">Reference proteome</keyword>
<dbReference type="InterPro" id="IPR050065">
    <property type="entry name" value="GlmU-like"/>
</dbReference>
<organism evidence="6 7">
    <name type="scientific">Rugamonas rubra</name>
    <dbReference type="NCBI Taxonomy" id="758825"/>
    <lineage>
        <taxon>Bacteria</taxon>
        <taxon>Pseudomonadati</taxon>
        <taxon>Pseudomonadota</taxon>
        <taxon>Betaproteobacteria</taxon>
        <taxon>Burkholderiales</taxon>
        <taxon>Oxalobacteraceae</taxon>
        <taxon>Telluria group</taxon>
        <taxon>Rugamonas</taxon>
    </lineage>
</organism>
<protein>
    <submittedName>
        <fullName evidence="6">MobA-like NTP transferase domain-containing protein</fullName>
    </submittedName>
</protein>
<dbReference type="STRING" id="758825.SAMN02982985_03387"/>
<dbReference type="PANTHER" id="PTHR43584:SF8">
    <property type="entry name" value="N-ACETYLMURAMATE ALPHA-1-PHOSPHATE URIDYLYLTRANSFERASE"/>
    <property type="match status" value="1"/>
</dbReference>
<dbReference type="InterPro" id="IPR025877">
    <property type="entry name" value="MobA-like_NTP_Trfase"/>
</dbReference>
<evidence type="ECO:0000256" key="3">
    <source>
        <dbReference type="ARBA" id="ARBA00022842"/>
    </source>
</evidence>
<feature type="compositionally biased region" description="Pro residues" evidence="4">
    <location>
        <begin position="593"/>
        <end position="603"/>
    </location>
</feature>
<dbReference type="SUPFAM" id="SSF53448">
    <property type="entry name" value="Nucleotide-diphospho-sugar transferases"/>
    <property type="match status" value="2"/>
</dbReference>
<evidence type="ECO:0000313" key="6">
    <source>
        <dbReference type="EMBL" id="SFM26512.1"/>
    </source>
</evidence>
<proteinExistence type="predicted"/>